<name>Q5JF71_THEKO</name>
<keyword evidence="2" id="KW-1185">Reference proteome</keyword>
<dbReference type="eggNOG" id="arCOG07148">
    <property type="taxonomic scope" value="Archaea"/>
</dbReference>
<gene>
    <name evidence="1" type="ordered locus">TK0656</name>
</gene>
<dbReference type="STRING" id="69014.TK0656"/>
<dbReference type="PATRIC" id="fig|69014.16.peg.637"/>
<dbReference type="EMBL" id="AP006878">
    <property type="protein sequence ID" value="BAD84845.1"/>
    <property type="molecule type" value="Genomic_DNA"/>
</dbReference>
<dbReference type="GeneID" id="78447170"/>
<organism evidence="1 2">
    <name type="scientific">Thermococcus kodakarensis (strain ATCC BAA-918 / JCM 12380 / KOD1)</name>
    <name type="common">Pyrococcus kodakaraensis (strain KOD1)</name>
    <dbReference type="NCBI Taxonomy" id="69014"/>
    <lineage>
        <taxon>Archaea</taxon>
        <taxon>Methanobacteriati</taxon>
        <taxon>Methanobacteriota</taxon>
        <taxon>Thermococci</taxon>
        <taxon>Thermococcales</taxon>
        <taxon>Thermococcaceae</taxon>
        <taxon>Thermococcus</taxon>
    </lineage>
</organism>
<protein>
    <submittedName>
        <fullName evidence="1">Uncharacterized protein</fullName>
    </submittedName>
</protein>
<evidence type="ECO:0000313" key="2">
    <source>
        <dbReference type="Proteomes" id="UP000000536"/>
    </source>
</evidence>
<dbReference type="Proteomes" id="UP000000536">
    <property type="component" value="Chromosome"/>
</dbReference>
<proteinExistence type="predicted"/>
<accession>Q5JF71</accession>
<dbReference type="InParanoid" id="Q5JF71"/>
<dbReference type="RefSeq" id="WP_011249607.1">
    <property type="nucleotide sequence ID" value="NC_006624.1"/>
</dbReference>
<sequence>MKLSDLVYLKSGRILMTGSPRRIARIFINEWAREGYKILAEGLPFVVDGDVFIGDPLENPGFDAYLILNPLSRSKEERKKLYGWLEENRDKLILLYEPKYVGDSITRYQIRNFIDYLLAYRRETLGAEVIKLYRIENGRVVESREFIRRRGP</sequence>
<dbReference type="KEGG" id="tko:TK0656"/>
<reference evidence="1 2" key="1">
    <citation type="journal article" date="2005" name="Genome Res.">
        <title>Complete genome sequence of the hyperthermophilic archaeon Thermococcus kodakaraensis KOD1 and comparison with Pyrococcus genomes.</title>
        <authorList>
            <person name="Fukui T."/>
            <person name="Atomi H."/>
            <person name="Kanai T."/>
            <person name="Matsumi R."/>
            <person name="Fujiwara S."/>
            <person name="Imanaka T."/>
        </authorList>
    </citation>
    <scope>NUCLEOTIDE SEQUENCE [LARGE SCALE GENOMIC DNA]</scope>
    <source>
        <strain evidence="2">ATCC BAA-918 / JCM 12380 / KOD1</strain>
    </source>
</reference>
<dbReference type="AlphaFoldDB" id="Q5JF71"/>
<dbReference type="EnsemblBacteria" id="BAD84845">
    <property type="protein sequence ID" value="BAD84845"/>
    <property type="gene ID" value="TK0656"/>
</dbReference>
<dbReference type="OrthoDB" id="103563at2157"/>
<dbReference type="HOGENOM" id="CLU_146473_0_0_2"/>
<evidence type="ECO:0000313" key="1">
    <source>
        <dbReference type="EMBL" id="BAD84845.1"/>
    </source>
</evidence>